<evidence type="ECO:0000313" key="1">
    <source>
        <dbReference type="EMBL" id="MPN08859.1"/>
    </source>
</evidence>
<dbReference type="EMBL" id="VSSQ01054949">
    <property type="protein sequence ID" value="MPN08859.1"/>
    <property type="molecule type" value="Genomic_DNA"/>
</dbReference>
<protein>
    <submittedName>
        <fullName evidence="1">Uncharacterized protein</fullName>
    </submittedName>
</protein>
<reference evidence="1" key="1">
    <citation type="submission" date="2019-08" db="EMBL/GenBank/DDBJ databases">
        <authorList>
            <person name="Kucharzyk K."/>
            <person name="Murdoch R.W."/>
            <person name="Higgins S."/>
            <person name="Loffler F."/>
        </authorList>
    </citation>
    <scope>NUCLEOTIDE SEQUENCE</scope>
</reference>
<name>A0A645F604_9ZZZZ</name>
<comment type="caution">
    <text evidence="1">The sequence shown here is derived from an EMBL/GenBank/DDBJ whole genome shotgun (WGS) entry which is preliminary data.</text>
</comment>
<accession>A0A645F604</accession>
<sequence length="43" mass="4628">MASPAALAMDSVPCPKVAKNAMSRRKEINRSDKPMILSVLSIV</sequence>
<proteinExistence type="predicted"/>
<dbReference type="AlphaFoldDB" id="A0A645F604"/>
<gene>
    <name evidence="1" type="ORF">SDC9_156145</name>
</gene>
<organism evidence="1">
    <name type="scientific">bioreactor metagenome</name>
    <dbReference type="NCBI Taxonomy" id="1076179"/>
    <lineage>
        <taxon>unclassified sequences</taxon>
        <taxon>metagenomes</taxon>
        <taxon>ecological metagenomes</taxon>
    </lineage>
</organism>